<proteinExistence type="predicted"/>
<dbReference type="Proteomes" id="UP001500967">
    <property type="component" value="Unassembled WGS sequence"/>
</dbReference>
<keyword evidence="3" id="KW-1185">Reference proteome</keyword>
<keyword evidence="1" id="KW-1133">Transmembrane helix</keyword>
<evidence type="ECO:0000313" key="3">
    <source>
        <dbReference type="Proteomes" id="UP001500967"/>
    </source>
</evidence>
<evidence type="ECO:0008006" key="4">
    <source>
        <dbReference type="Google" id="ProtNLM"/>
    </source>
</evidence>
<evidence type="ECO:0000256" key="1">
    <source>
        <dbReference type="SAM" id="Phobius"/>
    </source>
</evidence>
<sequence>MRLTVLLVRPLARALDWGPLLAVLAAGLSTSAIVEPRTGSALLVLRMIAALTGGAAAFALVDPMDAGTRAAPVGRGRRQWIRCGLALGAATGIGGGALVVVANRVPTPLPVGGLAVEMALLTAIGLAGGAVSVRSAPGRAAALGGLFTVAAVVGASLLLPDHYTPWTGPGDARWDHVHHLLAGALAVPVLVLALANREGVRGLRRRG</sequence>
<protein>
    <recommendedName>
        <fullName evidence="4">ABC transporter</fullName>
    </recommendedName>
</protein>
<feature type="transmembrane region" description="Helical" evidence="1">
    <location>
        <begin position="38"/>
        <end position="60"/>
    </location>
</feature>
<name>A0ABN0UKM0_9ACTN</name>
<feature type="transmembrane region" description="Helical" evidence="1">
    <location>
        <begin position="140"/>
        <end position="159"/>
    </location>
</feature>
<dbReference type="EMBL" id="BAAAGX010000016">
    <property type="protein sequence ID" value="GAA0253719.1"/>
    <property type="molecule type" value="Genomic_DNA"/>
</dbReference>
<keyword evidence="1" id="KW-0472">Membrane</keyword>
<evidence type="ECO:0000313" key="2">
    <source>
        <dbReference type="EMBL" id="GAA0253719.1"/>
    </source>
</evidence>
<dbReference type="RefSeq" id="WP_344650722.1">
    <property type="nucleotide sequence ID" value="NZ_BAAAGX010000016.1"/>
</dbReference>
<feature type="transmembrane region" description="Helical" evidence="1">
    <location>
        <begin position="80"/>
        <end position="102"/>
    </location>
</feature>
<gene>
    <name evidence="2" type="ORF">GCM10009539_43640</name>
</gene>
<comment type="caution">
    <text evidence="2">The sequence shown here is derived from an EMBL/GenBank/DDBJ whole genome shotgun (WGS) entry which is preliminary data.</text>
</comment>
<feature type="transmembrane region" description="Helical" evidence="1">
    <location>
        <begin position="114"/>
        <end position="133"/>
    </location>
</feature>
<reference evidence="2 3" key="1">
    <citation type="journal article" date="2019" name="Int. J. Syst. Evol. Microbiol.">
        <title>The Global Catalogue of Microorganisms (GCM) 10K type strain sequencing project: providing services to taxonomists for standard genome sequencing and annotation.</title>
        <authorList>
            <consortium name="The Broad Institute Genomics Platform"/>
            <consortium name="The Broad Institute Genome Sequencing Center for Infectious Disease"/>
            <person name="Wu L."/>
            <person name="Ma J."/>
        </authorList>
    </citation>
    <scope>NUCLEOTIDE SEQUENCE [LARGE SCALE GENOMIC DNA]</scope>
    <source>
        <strain evidence="2 3">JCM 10425</strain>
    </source>
</reference>
<keyword evidence="1" id="KW-0812">Transmembrane</keyword>
<feature type="transmembrane region" description="Helical" evidence="1">
    <location>
        <begin position="179"/>
        <end position="196"/>
    </location>
</feature>
<accession>A0ABN0UKM0</accession>
<organism evidence="2 3">
    <name type="scientific">Cryptosporangium japonicum</name>
    <dbReference type="NCBI Taxonomy" id="80872"/>
    <lineage>
        <taxon>Bacteria</taxon>
        <taxon>Bacillati</taxon>
        <taxon>Actinomycetota</taxon>
        <taxon>Actinomycetes</taxon>
        <taxon>Cryptosporangiales</taxon>
        <taxon>Cryptosporangiaceae</taxon>
        <taxon>Cryptosporangium</taxon>
    </lineage>
</organism>